<dbReference type="EMBL" id="JAMQKC010000006">
    <property type="protein sequence ID" value="MDC3417124.1"/>
    <property type="molecule type" value="Genomic_DNA"/>
</dbReference>
<dbReference type="AlphaFoldDB" id="A0A9X3WGQ7"/>
<evidence type="ECO:0000259" key="5">
    <source>
        <dbReference type="Pfam" id="PF01266"/>
    </source>
</evidence>
<dbReference type="Pfam" id="PF01266">
    <property type="entry name" value="DAO"/>
    <property type="match status" value="1"/>
</dbReference>
<dbReference type="RefSeq" id="WP_272446187.1">
    <property type="nucleotide sequence ID" value="NZ_JAMQKC010000006.1"/>
</dbReference>
<reference evidence="6" key="1">
    <citation type="submission" date="2022-06" db="EMBL/GenBank/DDBJ databases">
        <title>Aquibacillus sp. a new bacterium isolated from soil saline samples.</title>
        <authorList>
            <person name="Galisteo C."/>
            <person name="De La Haba R."/>
            <person name="Sanchez-Porro C."/>
            <person name="Ventosa A."/>
        </authorList>
    </citation>
    <scope>NUCLEOTIDE SEQUENCE</scope>
    <source>
        <strain evidence="6">3ASR75-54</strain>
    </source>
</reference>
<gene>
    <name evidence="6" type="ORF">NC799_09330</name>
</gene>
<dbReference type="SUPFAM" id="SSF51905">
    <property type="entry name" value="FAD/NAD(P)-binding domain"/>
    <property type="match status" value="1"/>
</dbReference>
<dbReference type="InterPro" id="IPR006076">
    <property type="entry name" value="FAD-dep_OxRdtase"/>
</dbReference>
<dbReference type="GO" id="GO:0005737">
    <property type="term" value="C:cytoplasm"/>
    <property type="evidence" value="ECO:0007669"/>
    <property type="project" value="TreeGrafter"/>
</dbReference>
<dbReference type="Gene3D" id="3.50.50.60">
    <property type="entry name" value="FAD/NAD(P)-binding domain"/>
    <property type="match status" value="1"/>
</dbReference>
<evidence type="ECO:0000256" key="4">
    <source>
        <dbReference type="ARBA" id="ARBA00023002"/>
    </source>
</evidence>
<comment type="cofactor">
    <cofactor evidence="1">
        <name>FAD</name>
        <dbReference type="ChEBI" id="CHEBI:57692"/>
    </cofactor>
</comment>
<sequence length="375" mass="40717">MKIVVIGGGILGSSTTYHLAKSGAEVCLIDKHHQGQATDAAAGIVCPWLSQRRNKAWYTLAKSGASYYPHLIKELEADGETETGYRRVGTISIRKDKNKVIAMEERARHRRETAPEIGEISVLSKEQTSNLFPPLDKEFESIYISGGARVDGRKLRNSMQRAAEKNGATIIRGKAAALSSNANNDVNGVYVGDEFVEADVVIVTAGVWAKQFLEPLGIEFCVEPQKAQIAHVHLPDTDTSNWPVVMPPNDQYLLAFDDGHIVAGATHENDRGFDTTVTPIGIHEIFDKALNIAPGLAQAELIETRVGFRPVLPNFLPVIGPLPGFEQILVANGLGSSGLTTGPYLGSQLAKLALGMEIELDLNDYPVKEAVKWLD</sequence>
<dbReference type="PANTHER" id="PTHR13847">
    <property type="entry name" value="SARCOSINE DEHYDROGENASE-RELATED"/>
    <property type="match status" value="1"/>
</dbReference>
<comment type="caution">
    <text evidence="6">The sequence shown here is derived from an EMBL/GenBank/DDBJ whole genome shotgun (WGS) entry which is preliminary data.</text>
</comment>
<organism evidence="6 7">
    <name type="scientific">Aquibacillus salsiterrae</name>
    <dbReference type="NCBI Taxonomy" id="2950439"/>
    <lineage>
        <taxon>Bacteria</taxon>
        <taxon>Bacillati</taxon>
        <taxon>Bacillota</taxon>
        <taxon>Bacilli</taxon>
        <taxon>Bacillales</taxon>
        <taxon>Bacillaceae</taxon>
        <taxon>Aquibacillus</taxon>
    </lineage>
</organism>
<dbReference type="InterPro" id="IPR036188">
    <property type="entry name" value="FAD/NAD-bd_sf"/>
</dbReference>
<evidence type="ECO:0000256" key="2">
    <source>
        <dbReference type="ARBA" id="ARBA00009410"/>
    </source>
</evidence>
<evidence type="ECO:0000313" key="6">
    <source>
        <dbReference type="EMBL" id="MDC3417124.1"/>
    </source>
</evidence>
<dbReference type="SUPFAM" id="SSF54373">
    <property type="entry name" value="FAD-linked reductases, C-terminal domain"/>
    <property type="match status" value="1"/>
</dbReference>
<proteinExistence type="inferred from homology"/>
<comment type="similarity">
    <text evidence="2">Belongs to the DadA oxidoreductase family.</text>
</comment>
<feature type="domain" description="FAD dependent oxidoreductase" evidence="5">
    <location>
        <begin position="2"/>
        <end position="352"/>
    </location>
</feature>
<dbReference type="Proteomes" id="UP001145069">
    <property type="component" value="Unassembled WGS sequence"/>
</dbReference>
<dbReference type="Gene3D" id="3.30.9.10">
    <property type="entry name" value="D-Amino Acid Oxidase, subunit A, domain 2"/>
    <property type="match status" value="1"/>
</dbReference>
<dbReference type="GO" id="GO:0016491">
    <property type="term" value="F:oxidoreductase activity"/>
    <property type="evidence" value="ECO:0007669"/>
    <property type="project" value="UniProtKB-KW"/>
</dbReference>
<evidence type="ECO:0000313" key="7">
    <source>
        <dbReference type="Proteomes" id="UP001145069"/>
    </source>
</evidence>
<evidence type="ECO:0000256" key="3">
    <source>
        <dbReference type="ARBA" id="ARBA00022630"/>
    </source>
</evidence>
<keyword evidence="3" id="KW-0285">Flavoprotein</keyword>
<evidence type="ECO:0000256" key="1">
    <source>
        <dbReference type="ARBA" id="ARBA00001974"/>
    </source>
</evidence>
<name>A0A9X3WGQ7_9BACI</name>
<dbReference type="PANTHER" id="PTHR13847:SF286">
    <property type="entry name" value="D-AMINO ACID DEHYDROGENASE"/>
    <property type="match status" value="1"/>
</dbReference>
<keyword evidence="4" id="KW-0560">Oxidoreductase</keyword>
<keyword evidence="7" id="KW-1185">Reference proteome</keyword>
<accession>A0A9X3WGQ7</accession>
<protein>
    <submittedName>
        <fullName evidence="6">FAD-binding oxidoreductase</fullName>
    </submittedName>
</protein>